<evidence type="ECO:0000313" key="11">
    <source>
        <dbReference type="EMBL" id="AYC62704.1"/>
    </source>
</evidence>
<gene>
    <name evidence="11" type="primary">E25</name>
</gene>
<dbReference type="InterPro" id="IPR047164">
    <property type="entry name" value="OX2G-like"/>
</dbReference>
<evidence type="ECO:0000256" key="9">
    <source>
        <dbReference type="SAM" id="Phobius"/>
    </source>
</evidence>
<dbReference type="InterPro" id="IPR013162">
    <property type="entry name" value="CD80_C2-set"/>
</dbReference>
<dbReference type="Pfam" id="PF00047">
    <property type="entry name" value="ig"/>
    <property type="match status" value="1"/>
</dbReference>
<accession>A0A386AU74</accession>
<evidence type="ECO:0000259" key="10">
    <source>
        <dbReference type="PROSITE" id="PS50835"/>
    </source>
</evidence>
<dbReference type="InterPro" id="IPR007110">
    <property type="entry name" value="Ig-like_dom"/>
</dbReference>
<dbReference type="GO" id="GO:0098632">
    <property type="term" value="F:cell-cell adhesion mediator activity"/>
    <property type="evidence" value="ECO:0007669"/>
    <property type="project" value="InterPro"/>
</dbReference>
<evidence type="ECO:0000256" key="6">
    <source>
        <dbReference type="ARBA" id="ARBA00023157"/>
    </source>
</evidence>
<dbReference type="InterPro" id="IPR036179">
    <property type="entry name" value="Ig-like_dom_sf"/>
</dbReference>
<reference evidence="11" key="2">
    <citation type="submission" date="2018-02" db="EMBL/GenBank/DDBJ databases">
        <title>Contrasting patterns of conservation and divergence within two captured vOX2 immunoglobulin gene family-encoding regions of elephant endotheliotropic herpesvirus 1 (EEHV1) genomes.</title>
        <authorList>
            <person name="Zong J.-C."/>
            <person name="Heaggans S.Y."/>
            <person name="Long S.Y."/>
            <person name="Latimer E.M."/>
            <person name="Zachariah A."/>
            <person name="Hayward G.S."/>
        </authorList>
    </citation>
    <scope>NUCLEOTIDE SEQUENCE</scope>
    <source>
        <strain evidence="12">Barack2 NAP49</strain>
        <strain evidence="11">Kiba-B NAP14</strain>
    </source>
</reference>
<dbReference type="EMBL" id="MG958671">
    <property type="protein sequence ID" value="AYC62704.1"/>
    <property type="molecule type" value="Genomic_DNA"/>
</dbReference>
<feature type="domain" description="Ig-like" evidence="10">
    <location>
        <begin position="19"/>
        <end position="97"/>
    </location>
</feature>
<dbReference type="SUPFAM" id="SSF48726">
    <property type="entry name" value="Immunoglobulin"/>
    <property type="match status" value="2"/>
</dbReference>
<comment type="subcellular location">
    <subcellularLocation>
        <location evidence="1">Membrane</location>
        <topology evidence="1">Single-pass type I membrane protein</topology>
    </subcellularLocation>
</comment>
<keyword evidence="5 9" id="KW-0472">Membrane</keyword>
<evidence type="ECO:0000256" key="1">
    <source>
        <dbReference type="ARBA" id="ARBA00004479"/>
    </source>
</evidence>
<evidence type="ECO:0000256" key="4">
    <source>
        <dbReference type="ARBA" id="ARBA00022989"/>
    </source>
</evidence>
<evidence type="ECO:0000256" key="2">
    <source>
        <dbReference type="ARBA" id="ARBA00022692"/>
    </source>
</evidence>
<dbReference type="GO" id="GO:0016020">
    <property type="term" value="C:membrane"/>
    <property type="evidence" value="ECO:0007669"/>
    <property type="project" value="UniProtKB-SubCell"/>
</dbReference>
<dbReference type="EMBL" id="MG958691">
    <property type="protein sequence ID" value="AYC62835.1"/>
    <property type="molecule type" value="Genomic_DNA"/>
</dbReference>
<keyword evidence="6" id="KW-1015">Disulfide bond</keyword>
<dbReference type="SMART" id="SM00409">
    <property type="entry name" value="IG"/>
    <property type="match status" value="1"/>
</dbReference>
<keyword evidence="3" id="KW-0732">Signal</keyword>
<dbReference type="InterPro" id="IPR013783">
    <property type="entry name" value="Ig-like_fold"/>
</dbReference>
<dbReference type="Pfam" id="PF08205">
    <property type="entry name" value="C2-set_2"/>
    <property type="match status" value="1"/>
</dbReference>
<name>A0A386AU74_ELHV1</name>
<evidence type="ECO:0000256" key="8">
    <source>
        <dbReference type="ARBA" id="ARBA00023319"/>
    </source>
</evidence>
<keyword evidence="4 9" id="KW-1133">Transmembrane helix</keyword>
<keyword evidence="2 9" id="KW-0812">Transmembrane</keyword>
<evidence type="ECO:0000256" key="5">
    <source>
        <dbReference type="ARBA" id="ARBA00023136"/>
    </source>
</evidence>
<dbReference type="PANTHER" id="PTHR46841:SF3">
    <property type="entry name" value="OX-2 MEMBRANE GLYCOPROTEIN"/>
    <property type="match status" value="1"/>
</dbReference>
<protein>
    <submittedName>
        <fullName evidence="11">Glycoprotein vOX2-2</fullName>
    </submittedName>
</protein>
<evidence type="ECO:0000256" key="3">
    <source>
        <dbReference type="ARBA" id="ARBA00022729"/>
    </source>
</evidence>
<dbReference type="PANTHER" id="PTHR46841">
    <property type="entry name" value="OX-2 MEMBRANE GLYCOPROTEIN"/>
    <property type="match status" value="1"/>
</dbReference>
<sequence length="243" mass="27123">MCLCGESYVRTKDQLALLNTSVTLECSIINANDSIFIVRWQKNGTNGVLHNVATVNAHRSSIFSGYKEKVNVTQDKMKSSSLNIFNITKNDSGCFVCSFYCGRSSNCSNFLNTTCLTVYVPLIAYIAKSNGSEESNITCTATSYPLPTVTWIGITNVINETRTTSNENGTLSVESTLMPKTEESYTNVTCEVKYLGNVTRIPWNSSKTPVFIGIFIIVVVVIILVYHHYYIRRRPSNLIKIDF</sequence>
<feature type="domain" description="Ig-like" evidence="10">
    <location>
        <begin position="121"/>
        <end position="192"/>
    </location>
</feature>
<evidence type="ECO:0000256" key="7">
    <source>
        <dbReference type="ARBA" id="ARBA00023180"/>
    </source>
</evidence>
<dbReference type="GO" id="GO:0034113">
    <property type="term" value="P:heterotypic cell-cell adhesion"/>
    <property type="evidence" value="ECO:0007669"/>
    <property type="project" value="TreeGrafter"/>
</dbReference>
<keyword evidence="7" id="KW-0325">Glycoprotein</keyword>
<dbReference type="InterPro" id="IPR013151">
    <property type="entry name" value="Immunoglobulin_dom"/>
</dbReference>
<evidence type="ECO:0000313" key="12">
    <source>
        <dbReference type="EMBL" id="AYC62835.1"/>
    </source>
</evidence>
<organism evidence="11">
    <name type="scientific">Elephant endotheliotropic herpesvirus 1B</name>
    <dbReference type="NCBI Taxonomy" id="759754"/>
    <lineage>
        <taxon>Viruses</taxon>
        <taxon>Duplodnaviria</taxon>
        <taxon>Heunggongvirae</taxon>
        <taxon>Peploviricota</taxon>
        <taxon>Herviviricetes</taxon>
        <taxon>Herpesvirales</taxon>
        <taxon>Orthoherpesviridae</taxon>
        <taxon>Betaherpesvirinae</taxon>
        <taxon>Proboscivirus</taxon>
        <taxon>Proboscivirus elephantidbeta1</taxon>
        <taxon>Elephantid herpesvirus 1</taxon>
    </lineage>
</organism>
<proteinExistence type="predicted"/>
<dbReference type="Gene3D" id="2.60.40.10">
    <property type="entry name" value="Immunoglobulins"/>
    <property type="match status" value="2"/>
</dbReference>
<reference evidence="11" key="1">
    <citation type="journal article" date="2014" name="J. Virol.">
        <title>Elephant endotheliotropic herpesviruses EEHV1A, EEHV1B, and EEHV2 from cases of hemorrhagic disease are highly diverged from other mammalian herpesviruses and may form a new subfamily.</title>
        <authorList>
            <person name="Richman LK"/>
            <person name="Zong JC"/>
            <person name="Latimer EM"/>
            <person name="Lock J"/>
            <person name="Fleischer RC"/>
            <person name="Heaggans SY"/>
            <person name="Hayward GS."/>
        </authorList>
    </citation>
    <scope>NUCLEOTIDE SEQUENCE</scope>
    <source>
        <strain evidence="12">Barack2 NAP49</strain>
        <strain evidence="11">Kiba-B NAP14</strain>
    </source>
</reference>
<feature type="transmembrane region" description="Helical" evidence="9">
    <location>
        <begin position="210"/>
        <end position="231"/>
    </location>
</feature>
<dbReference type="InterPro" id="IPR003599">
    <property type="entry name" value="Ig_sub"/>
</dbReference>
<keyword evidence="8" id="KW-0393">Immunoglobulin domain</keyword>
<dbReference type="PROSITE" id="PS50835">
    <property type="entry name" value="IG_LIKE"/>
    <property type="match status" value="2"/>
</dbReference>